<name>A0A645BDS2_9ZZZZ</name>
<dbReference type="EMBL" id="VSSQ01019048">
    <property type="protein sequence ID" value="MPM62791.1"/>
    <property type="molecule type" value="Genomic_DNA"/>
</dbReference>
<sequence>MPLDRAGFRAVRAGGHDGQRLVENTAQHVAGTQATACQAQDGVEFPARLMHLERQFFNEVVVLVVTDVEMLAVFCQHR</sequence>
<reference evidence="1" key="1">
    <citation type="submission" date="2019-08" db="EMBL/GenBank/DDBJ databases">
        <authorList>
            <person name="Kucharzyk K."/>
            <person name="Murdoch R.W."/>
            <person name="Higgins S."/>
            <person name="Loffler F."/>
        </authorList>
    </citation>
    <scope>NUCLEOTIDE SEQUENCE</scope>
</reference>
<dbReference type="AlphaFoldDB" id="A0A645BDS2"/>
<proteinExistence type="predicted"/>
<comment type="caution">
    <text evidence="1">The sequence shown here is derived from an EMBL/GenBank/DDBJ whole genome shotgun (WGS) entry which is preliminary data.</text>
</comment>
<protein>
    <submittedName>
        <fullName evidence="1">Uncharacterized protein</fullName>
    </submittedName>
</protein>
<gene>
    <name evidence="1" type="ORF">SDC9_109669</name>
</gene>
<accession>A0A645BDS2</accession>
<evidence type="ECO:0000313" key="1">
    <source>
        <dbReference type="EMBL" id="MPM62791.1"/>
    </source>
</evidence>
<organism evidence="1">
    <name type="scientific">bioreactor metagenome</name>
    <dbReference type="NCBI Taxonomy" id="1076179"/>
    <lineage>
        <taxon>unclassified sequences</taxon>
        <taxon>metagenomes</taxon>
        <taxon>ecological metagenomes</taxon>
    </lineage>
</organism>